<keyword evidence="1" id="KW-1133">Transmembrane helix</keyword>
<dbReference type="Proteomes" id="UP000254079">
    <property type="component" value="Unassembled WGS sequence"/>
</dbReference>
<evidence type="ECO:0000256" key="1">
    <source>
        <dbReference type="SAM" id="Phobius"/>
    </source>
</evidence>
<keyword evidence="1" id="KW-0472">Membrane</keyword>
<dbReference type="AlphaFoldDB" id="A0A376TX56"/>
<reference evidence="3 4" key="1">
    <citation type="submission" date="2018-06" db="EMBL/GenBank/DDBJ databases">
        <authorList>
            <consortium name="Pathogen Informatics"/>
            <person name="Doyle S."/>
        </authorList>
    </citation>
    <scope>NUCLEOTIDE SEQUENCE [LARGE SCALE GENOMIC DNA]</scope>
    <source>
        <strain evidence="3 4">NCTC8622</strain>
    </source>
</reference>
<accession>A0A376TX56</accession>
<evidence type="ECO:0000313" key="3">
    <source>
        <dbReference type="EMBL" id="STI81348.1"/>
    </source>
</evidence>
<sequence length="74" mass="7968">MNKVTKTAIVGLLALFAGNAAATDGEIVFDGEILNPLVKSMTLIRKLKLLLVTITPNSFVLLAIVAQKFHSLFL</sequence>
<dbReference type="EMBL" id="UGCP01000002">
    <property type="protein sequence ID" value="STI81348.1"/>
    <property type="molecule type" value="Genomic_DNA"/>
</dbReference>
<organism evidence="3 4">
    <name type="scientific">Escherichia coli</name>
    <dbReference type="NCBI Taxonomy" id="562"/>
    <lineage>
        <taxon>Bacteria</taxon>
        <taxon>Pseudomonadati</taxon>
        <taxon>Pseudomonadota</taxon>
        <taxon>Gammaproteobacteria</taxon>
        <taxon>Enterobacterales</taxon>
        <taxon>Enterobacteriaceae</taxon>
        <taxon>Escherichia</taxon>
    </lineage>
</organism>
<name>A0A376TX56_ECOLX</name>
<feature type="signal peptide" evidence="2">
    <location>
        <begin position="1"/>
        <end position="22"/>
    </location>
</feature>
<keyword evidence="1" id="KW-0812">Transmembrane</keyword>
<protein>
    <submittedName>
        <fullName evidence="3">Fimbrial-like adhesin protein</fullName>
    </submittedName>
</protein>
<feature type="chain" id="PRO_5016738422" evidence="2">
    <location>
        <begin position="23"/>
        <end position="74"/>
    </location>
</feature>
<gene>
    <name evidence="3" type="primary">yraH_1</name>
    <name evidence="3" type="ORF">NCTC8622_00275</name>
</gene>
<proteinExistence type="predicted"/>
<evidence type="ECO:0000313" key="4">
    <source>
        <dbReference type="Proteomes" id="UP000254079"/>
    </source>
</evidence>
<evidence type="ECO:0000256" key="2">
    <source>
        <dbReference type="SAM" id="SignalP"/>
    </source>
</evidence>
<feature type="transmembrane region" description="Helical" evidence="1">
    <location>
        <begin position="49"/>
        <end position="66"/>
    </location>
</feature>
<keyword evidence="2" id="KW-0732">Signal</keyword>